<sequence>MYRFRSRLALALCASLLAAPAWSEPAIPSPGAKRVTPPPPGAQRRITVQIRPGDETWVSDRPGPTAKADDKATSEGVPDSPPASAGRYAWFWAHVPPGADHPGTERLDAALAALSAEGSVVTPSLETLMEIVHSRGPAIMRETVGTRVSPALALAVIAVESSGRADAVSRAGAEGLMQLMPDTADRFGVADSRKPEQNIAGGVKYLDWLLGEFGGDPILALAGYNAGEGAVRKHGGVPPYAETRDYVPKVLAAYRMARNLCVTPPELISDGCVFVSMDR</sequence>
<evidence type="ECO:0000313" key="7">
    <source>
        <dbReference type="Proteomes" id="UP000236742"/>
    </source>
</evidence>
<protein>
    <submittedName>
        <fullName evidence="6">Transglycosylase SLT domain-containing protein</fullName>
    </submittedName>
</protein>
<dbReference type="SUPFAM" id="SSF53955">
    <property type="entry name" value="Lysozyme-like"/>
    <property type="match status" value="1"/>
</dbReference>
<dbReference type="PANTHER" id="PTHR37423:SF2">
    <property type="entry name" value="MEMBRANE-BOUND LYTIC MUREIN TRANSGLYCOSYLASE C"/>
    <property type="match status" value="1"/>
</dbReference>
<dbReference type="CDD" id="cd00254">
    <property type="entry name" value="LT-like"/>
    <property type="match status" value="1"/>
</dbReference>
<dbReference type="RefSeq" id="WP_200822786.1">
    <property type="nucleotide sequence ID" value="NZ_FNVD01000021.1"/>
</dbReference>
<dbReference type="PROSITE" id="PS00922">
    <property type="entry name" value="TRANSGLYCOSYLASE"/>
    <property type="match status" value="1"/>
</dbReference>
<name>A0A1H5YRW3_9RHOB</name>
<evidence type="ECO:0000256" key="1">
    <source>
        <dbReference type="ARBA" id="ARBA00007734"/>
    </source>
</evidence>
<evidence type="ECO:0000259" key="5">
    <source>
        <dbReference type="Pfam" id="PF01464"/>
    </source>
</evidence>
<evidence type="ECO:0000256" key="2">
    <source>
        <dbReference type="ARBA" id="ARBA00009387"/>
    </source>
</evidence>
<dbReference type="Proteomes" id="UP000236742">
    <property type="component" value="Unassembled WGS sequence"/>
</dbReference>
<dbReference type="GO" id="GO:0008933">
    <property type="term" value="F:peptidoglycan lytic transglycosylase activity"/>
    <property type="evidence" value="ECO:0007669"/>
    <property type="project" value="InterPro"/>
</dbReference>
<dbReference type="InterPro" id="IPR000189">
    <property type="entry name" value="Transglyc_AS"/>
</dbReference>
<dbReference type="Gene3D" id="1.10.530.10">
    <property type="match status" value="1"/>
</dbReference>
<dbReference type="GO" id="GO:0000270">
    <property type="term" value="P:peptidoglycan metabolic process"/>
    <property type="evidence" value="ECO:0007669"/>
    <property type="project" value="InterPro"/>
</dbReference>
<proteinExistence type="inferred from homology"/>
<dbReference type="GO" id="GO:0016020">
    <property type="term" value="C:membrane"/>
    <property type="evidence" value="ECO:0007669"/>
    <property type="project" value="InterPro"/>
</dbReference>
<comment type="similarity">
    <text evidence="2">Belongs to the virb1 family.</text>
</comment>
<dbReference type="AlphaFoldDB" id="A0A1H5YRW3"/>
<evidence type="ECO:0000256" key="3">
    <source>
        <dbReference type="SAM" id="MobiDB-lite"/>
    </source>
</evidence>
<gene>
    <name evidence="6" type="ORF">SAMN05421751_12119</name>
</gene>
<dbReference type="InterPro" id="IPR008258">
    <property type="entry name" value="Transglycosylase_SLT_dom_1"/>
</dbReference>
<feature type="region of interest" description="Disordered" evidence="3">
    <location>
        <begin position="25"/>
        <end position="44"/>
    </location>
</feature>
<dbReference type="EMBL" id="FNVD01000021">
    <property type="protein sequence ID" value="SEG26066.1"/>
    <property type="molecule type" value="Genomic_DNA"/>
</dbReference>
<dbReference type="Pfam" id="PF01464">
    <property type="entry name" value="SLT"/>
    <property type="match status" value="1"/>
</dbReference>
<evidence type="ECO:0000313" key="6">
    <source>
        <dbReference type="EMBL" id="SEG26066.1"/>
    </source>
</evidence>
<evidence type="ECO:0000256" key="4">
    <source>
        <dbReference type="SAM" id="SignalP"/>
    </source>
</evidence>
<comment type="similarity">
    <text evidence="1">Belongs to the transglycosylase Slt family.</text>
</comment>
<keyword evidence="7" id="KW-1185">Reference proteome</keyword>
<keyword evidence="4" id="KW-0732">Signal</keyword>
<feature type="region of interest" description="Disordered" evidence="3">
    <location>
        <begin position="51"/>
        <end position="82"/>
    </location>
</feature>
<dbReference type="InterPro" id="IPR023346">
    <property type="entry name" value="Lysozyme-like_dom_sf"/>
</dbReference>
<accession>A0A1H5YRW3</accession>
<reference evidence="6 7" key="1">
    <citation type="submission" date="2016-10" db="EMBL/GenBank/DDBJ databases">
        <authorList>
            <person name="de Groot N.N."/>
        </authorList>
    </citation>
    <scope>NUCLEOTIDE SEQUENCE [LARGE SCALE GENOMIC DNA]</scope>
    <source>
        <strain evidence="6 7">DSM 23413</strain>
    </source>
</reference>
<feature type="signal peptide" evidence="4">
    <location>
        <begin position="1"/>
        <end position="23"/>
    </location>
</feature>
<dbReference type="PANTHER" id="PTHR37423">
    <property type="entry name" value="SOLUBLE LYTIC MUREIN TRANSGLYCOSYLASE-RELATED"/>
    <property type="match status" value="1"/>
</dbReference>
<organism evidence="6 7">
    <name type="scientific">Jhaorihella thermophila</name>
    <dbReference type="NCBI Taxonomy" id="488547"/>
    <lineage>
        <taxon>Bacteria</taxon>
        <taxon>Pseudomonadati</taxon>
        <taxon>Pseudomonadota</taxon>
        <taxon>Alphaproteobacteria</taxon>
        <taxon>Rhodobacterales</taxon>
        <taxon>Paracoccaceae</taxon>
        <taxon>Jhaorihella</taxon>
    </lineage>
</organism>
<feature type="chain" id="PRO_5009290884" evidence="4">
    <location>
        <begin position="24"/>
        <end position="279"/>
    </location>
</feature>
<feature type="domain" description="Transglycosylase SLT" evidence="5">
    <location>
        <begin position="144"/>
        <end position="235"/>
    </location>
</feature>